<sequence>MQTSVVSINGSFFFFFFCFHLFEHQKMGNGGESMALAVCSDRNMGLGITIWDVKTGQTLLHIPSCASPPYGFICLRNEFFVASQTRKEGSVGGGTIFIWSLNKPQPPVMSYTLETIGPLASTKDSVYLAGGTHSGNIHLWEFWDLMSGMIKGTQAHIEGITAIVLHPTEQVLFSGTVDGQISASRLELGFDNCITVKENQILAPKGHKGAITALAFSQTDLISASEDCTVCIWDISRQRIIQKLDHKKGRITNLVAIPRSSLISTSNRKRVLNQFSMSSLDKYPQPANLMKSTIPLFSSLQPLQENLNSIGFTSTSSLNQQILDMKTEGTSAAIQMKVETSLERRMWASRMTKQVMDMNNHLQSRVLDMMRIRLFEPTKINSSSKKQKDERDRVAKKMEKRPSSFH</sequence>
<proteinExistence type="predicted"/>
<reference evidence="7" key="1">
    <citation type="submission" date="2025-08" db="UniProtKB">
        <authorList>
            <consortium name="RefSeq"/>
        </authorList>
    </citation>
    <scope>IDENTIFICATION</scope>
    <source>
        <tissue evidence="7">Stem</tissue>
    </source>
</reference>
<dbReference type="PROSITE" id="PS50294">
    <property type="entry name" value="WD_REPEATS_REGION"/>
    <property type="match status" value="1"/>
</dbReference>
<dbReference type="SMART" id="SM00320">
    <property type="entry name" value="WD40"/>
    <property type="match status" value="3"/>
</dbReference>
<accession>A0ABM3KE82</accession>
<evidence type="ECO:0000256" key="3">
    <source>
        <dbReference type="PROSITE-ProRule" id="PRU00221"/>
    </source>
</evidence>
<dbReference type="PROSITE" id="PS50082">
    <property type="entry name" value="WD_REPEATS_2"/>
    <property type="match status" value="1"/>
</dbReference>
<keyword evidence="1 3" id="KW-0853">WD repeat</keyword>
<dbReference type="InterPro" id="IPR001680">
    <property type="entry name" value="WD40_rpt"/>
</dbReference>
<keyword evidence="6" id="KW-1185">Reference proteome</keyword>
<feature type="region of interest" description="Disordered" evidence="4">
    <location>
        <begin position="378"/>
        <end position="406"/>
    </location>
</feature>
<dbReference type="GeneID" id="103484316"/>
<dbReference type="RefSeq" id="XP_050936085.1">
    <property type="nucleotide sequence ID" value="XM_051080128.1"/>
</dbReference>
<feature type="repeat" description="WD" evidence="3">
    <location>
        <begin position="204"/>
        <end position="243"/>
    </location>
</feature>
<dbReference type="InterPro" id="IPR036322">
    <property type="entry name" value="WD40_repeat_dom_sf"/>
</dbReference>
<dbReference type="InterPro" id="IPR015943">
    <property type="entry name" value="WD40/YVTN_repeat-like_dom_sf"/>
</dbReference>
<keyword evidence="5" id="KW-0812">Transmembrane</keyword>
<feature type="compositionally biased region" description="Basic and acidic residues" evidence="4">
    <location>
        <begin position="386"/>
        <end position="406"/>
    </location>
</feature>
<protein>
    <submittedName>
        <fullName evidence="7">Protein ROOT INITIATION DEFECTIVE 3-like isoform X2</fullName>
    </submittedName>
</protein>
<keyword evidence="2" id="KW-0677">Repeat</keyword>
<organism evidence="6 7">
    <name type="scientific">Cucumis melo</name>
    <name type="common">Muskmelon</name>
    <dbReference type="NCBI Taxonomy" id="3656"/>
    <lineage>
        <taxon>Eukaryota</taxon>
        <taxon>Viridiplantae</taxon>
        <taxon>Streptophyta</taxon>
        <taxon>Embryophyta</taxon>
        <taxon>Tracheophyta</taxon>
        <taxon>Spermatophyta</taxon>
        <taxon>Magnoliopsida</taxon>
        <taxon>eudicotyledons</taxon>
        <taxon>Gunneridae</taxon>
        <taxon>Pentapetalae</taxon>
        <taxon>rosids</taxon>
        <taxon>fabids</taxon>
        <taxon>Cucurbitales</taxon>
        <taxon>Cucurbitaceae</taxon>
        <taxon>Benincaseae</taxon>
        <taxon>Cucumis</taxon>
    </lineage>
</organism>
<dbReference type="InterPro" id="IPR045227">
    <property type="entry name" value="WDR18/Ipi3/RID3"/>
</dbReference>
<gene>
    <name evidence="7" type="primary">LOC103484316</name>
</gene>
<keyword evidence="5" id="KW-0472">Membrane</keyword>
<dbReference type="SUPFAM" id="SSF50978">
    <property type="entry name" value="WD40 repeat-like"/>
    <property type="match status" value="1"/>
</dbReference>
<feature type="transmembrane region" description="Helical" evidence="5">
    <location>
        <begin position="6"/>
        <end position="22"/>
    </location>
</feature>
<evidence type="ECO:0000313" key="6">
    <source>
        <dbReference type="Proteomes" id="UP001652600"/>
    </source>
</evidence>
<dbReference type="PANTHER" id="PTHR18763:SF4">
    <property type="entry name" value="PROTEIN ROOT INITIATION DEFECTIVE 3-LIKE"/>
    <property type="match status" value="1"/>
</dbReference>
<evidence type="ECO:0000256" key="2">
    <source>
        <dbReference type="ARBA" id="ARBA00022737"/>
    </source>
</evidence>
<evidence type="ECO:0000256" key="5">
    <source>
        <dbReference type="SAM" id="Phobius"/>
    </source>
</evidence>
<dbReference type="Proteomes" id="UP001652600">
    <property type="component" value="Chromosome 12"/>
</dbReference>
<dbReference type="PANTHER" id="PTHR18763">
    <property type="entry name" value="WD-REPEAT PROTEIN 18"/>
    <property type="match status" value="1"/>
</dbReference>
<dbReference type="PROSITE" id="PS00678">
    <property type="entry name" value="WD_REPEATS_1"/>
    <property type="match status" value="1"/>
</dbReference>
<dbReference type="Pfam" id="PF00400">
    <property type="entry name" value="WD40"/>
    <property type="match status" value="2"/>
</dbReference>
<dbReference type="Gene3D" id="2.130.10.10">
    <property type="entry name" value="YVTN repeat-like/Quinoprotein amine dehydrogenase"/>
    <property type="match status" value="2"/>
</dbReference>
<evidence type="ECO:0000256" key="4">
    <source>
        <dbReference type="SAM" id="MobiDB-lite"/>
    </source>
</evidence>
<keyword evidence="5" id="KW-1133">Transmembrane helix</keyword>
<name>A0ABM3KE82_CUCME</name>
<evidence type="ECO:0000256" key="1">
    <source>
        <dbReference type="ARBA" id="ARBA00022574"/>
    </source>
</evidence>
<evidence type="ECO:0000313" key="7">
    <source>
        <dbReference type="RefSeq" id="XP_050936085.1"/>
    </source>
</evidence>
<dbReference type="InterPro" id="IPR019775">
    <property type="entry name" value="WD40_repeat_CS"/>
</dbReference>